<accession>G7I3W4</accession>
<dbReference type="HOGENOM" id="CLU_635196_0_0_1"/>
<reference evidence="4" key="3">
    <citation type="submission" date="2015-04" db="UniProtKB">
        <authorList>
            <consortium name="EnsemblPlants"/>
        </authorList>
    </citation>
    <scope>IDENTIFICATION</scope>
    <source>
        <strain evidence="4">cv. Jemalong A17</strain>
    </source>
</reference>
<dbReference type="GO" id="GO:0005737">
    <property type="term" value="C:cytoplasm"/>
    <property type="evidence" value="ECO:0000318"/>
    <property type="project" value="GO_Central"/>
</dbReference>
<evidence type="ECO:0000259" key="1">
    <source>
        <dbReference type="Pfam" id="PF00646"/>
    </source>
</evidence>
<dbReference type="KEGG" id="mtr:11424442"/>
<dbReference type="OrthoDB" id="6066220at2759"/>
<reference evidence="2 5" key="1">
    <citation type="journal article" date="2011" name="Nature">
        <title>The Medicago genome provides insight into the evolution of rhizobial symbioses.</title>
        <authorList>
            <person name="Young N.D."/>
            <person name="Debelle F."/>
            <person name="Oldroyd G.E."/>
            <person name="Geurts R."/>
            <person name="Cannon S.B."/>
            <person name="Udvardi M.K."/>
            <person name="Benedito V.A."/>
            <person name="Mayer K.F."/>
            <person name="Gouzy J."/>
            <person name="Schoof H."/>
            <person name="Van de Peer Y."/>
            <person name="Proost S."/>
            <person name="Cook D.R."/>
            <person name="Meyers B.C."/>
            <person name="Spannagl M."/>
            <person name="Cheung F."/>
            <person name="De Mita S."/>
            <person name="Krishnakumar V."/>
            <person name="Gundlach H."/>
            <person name="Zhou S."/>
            <person name="Mudge J."/>
            <person name="Bharti A.K."/>
            <person name="Murray J.D."/>
            <person name="Naoumkina M.A."/>
            <person name="Rosen B."/>
            <person name="Silverstein K.A."/>
            <person name="Tang H."/>
            <person name="Rombauts S."/>
            <person name="Zhao P.X."/>
            <person name="Zhou P."/>
            <person name="Barbe V."/>
            <person name="Bardou P."/>
            <person name="Bechner M."/>
            <person name="Bellec A."/>
            <person name="Berger A."/>
            <person name="Berges H."/>
            <person name="Bidwell S."/>
            <person name="Bisseling T."/>
            <person name="Choisne N."/>
            <person name="Couloux A."/>
            <person name="Denny R."/>
            <person name="Deshpande S."/>
            <person name="Dai X."/>
            <person name="Doyle J.J."/>
            <person name="Dudez A.M."/>
            <person name="Farmer A.D."/>
            <person name="Fouteau S."/>
            <person name="Franken C."/>
            <person name="Gibelin C."/>
            <person name="Gish J."/>
            <person name="Goldstein S."/>
            <person name="Gonzalez A.J."/>
            <person name="Green P.J."/>
            <person name="Hallab A."/>
            <person name="Hartog M."/>
            <person name="Hua A."/>
            <person name="Humphray S.J."/>
            <person name="Jeong D.H."/>
            <person name="Jing Y."/>
            <person name="Jocker A."/>
            <person name="Kenton S.M."/>
            <person name="Kim D.J."/>
            <person name="Klee K."/>
            <person name="Lai H."/>
            <person name="Lang C."/>
            <person name="Lin S."/>
            <person name="Macmil S.L."/>
            <person name="Magdelenat G."/>
            <person name="Matthews L."/>
            <person name="McCorrison J."/>
            <person name="Monaghan E.L."/>
            <person name="Mun J.H."/>
            <person name="Najar F.Z."/>
            <person name="Nicholson C."/>
            <person name="Noirot C."/>
            <person name="O'Bleness M."/>
            <person name="Paule C.R."/>
            <person name="Poulain J."/>
            <person name="Prion F."/>
            <person name="Qin B."/>
            <person name="Qu C."/>
            <person name="Retzel E.F."/>
            <person name="Riddle C."/>
            <person name="Sallet E."/>
            <person name="Samain S."/>
            <person name="Samson N."/>
            <person name="Sanders I."/>
            <person name="Saurat O."/>
            <person name="Scarpelli C."/>
            <person name="Schiex T."/>
            <person name="Segurens B."/>
            <person name="Severin A.J."/>
            <person name="Sherrier D.J."/>
            <person name="Shi R."/>
            <person name="Sims S."/>
            <person name="Singer S.R."/>
            <person name="Sinharoy S."/>
            <person name="Sterck L."/>
            <person name="Viollet A."/>
            <person name="Wang B.B."/>
            <person name="Wang K."/>
            <person name="Wang M."/>
            <person name="Wang X."/>
            <person name="Warfsmann J."/>
            <person name="Weissenbach J."/>
            <person name="White D.D."/>
            <person name="White J.D."/>
            <person name="Wiley G.B."/>
            <person name="Wincker P."/>
            <person name="Xing Y."/>
            <person name="Yang L."/>
            <person name="Yao Z."/>
            <person name="Ying F."/>
            <person name="Zhai J."/>
            <person name="Zhou L."/>
            <person name="Zuber A."/>
            <person name="Denarie J."/>
            <person name="Dixon R.A."/>
            <person name="May G.D."/>
            <person name="Schwartz D.C."/>
            <person name="Rogers J."/>
            <person name="Quetier F."/>
            <person name="Town C.D."/>
            <person name="Roe B.A."/>
        </authorList>
    </citation>
    <scope>NUCLEOTIDE SEQUENCE [LARGE SCALE GENOMIC DNA]</scope>
    <source>
        <strain evidence="2">A17</strain>
        <strain evidence="4 5">cv. Jemalong A17</strain>
    </source>
</reference>
<dbReference type="PANTHER" id="PTHR13318:SF106">
    <property type="entry name" value="F-BOX_LRR-REPEAT PROTEIN 2"/>
    <property type="match status" value="1"/>
</dbReference>
<dbReference type="AlphaFoldDB" id="G7I3W4"/>
<dbReference type="eggNOG" id="KOG1947">
    <property type="taxonomic scope" value="Eukaryota"/>
</dbReference>
<reference evidence="3" key="4">
    <citation type="journal article" date="2018" name="Nat. Plants">
        <title>Whole-genome landscape of Medicago truncatula symbiotic genes.</title>
        <authorList>
            <person name="Pecrix Y."/>
            <person name="Gamas P."/>
            <person name="Carrere S."/>
        </authorList>
    </citation>
    <scope>NUCLEOTIDE SEQUENCE</scope>
    <source>
        <tissue evidence="3">Leaves</tissue>
    </source>
</reference>
<evidence type="ECO:0000313" key="4">
    <source>
        <dbReference type="EnsemblPlants" id="AES61018"/>
    </source>
</evidence>
<evidence type="ECO:0000313" key="5">
    <source>
        <dbReference type="Proteomes" id="UP000002051"/>
    </source>
</evidence>
<dbReference type="SUPFAM" id="SSF52047">
    <property type="entry name" value="RNI-like"/>
    <property type="match status" value="1"/>
</dbReference>
<dbReference type="Gene3D" id="3.80.10.10">
    <property type="entry name" value="Ribonuclease Inhibitor"/>
    <property type="match status" value="3"/>
</dbReference>
<keyword evidence="5" id="KW-1185">Reference proteome</keyword>
<dbReference type="InterPro" id="IPR032675">
    <property type="entry name" value="LRR_dom_sf"/>
</dbReference>
<reference evidence="2 5" key="2">
    <citation type="journal article" date="2014" name="BMC Genomics">
        <title>An improved genome release (version Mt4.0) for the model legume Medicago truncatula.</title>
        <authorList>
            <person name="Tang H."/>
            <person name="Krishnakumar V."/>
            <person name="Bidwell S."/>
            <person name="Rosen B."/>
            <person name="Chan A."/>
            <person name="Zhou S."/>
            <person name="Gentzbittel L."/>
            <person name="Childs K.L."/>
            <person name="Yandell M."/>
            <person name="Gundlach H."/>
            <person name="Mayer K.F."/>
            <person name="Schwartz D.C."/>
            <person name="Town C.D."/>
        </authorList>
    </citation>
    <scope>GENOME REANNOTATION</scope>
    <source>
        <strain evidence="4 5">cv. Jemalong A17</strain>
    </source>
</reference>
<protein>
    <submittedName>
        <fullName evidence="2">F-box protein</fullName>
    </submittedName>
    <submittedName>
        <fullName evidence="3">Putative F-box domain, leucine-rich repeat domain, L domain-containing protein</fullName>
    </submittedName>
</protein>
<feature type="domain" description="F-box" evidence="1">
    <location>
        <begin position="55"/>
        <end position="94"/>
    </location>
</feature>
<dbReference type="EMBL" id="CM001217">
    <property type="protein sequence ID" value="AES61018.1"/>
    <property type="molecule type" value="Genomic_DNA"/>
</dbReference>
<sequence length="363" mass="41640">MKTGDDHTFNSLPMKRKRTYSLEYSSTENLASAKLTGSPMKRKNITPSQETYSYLPDECWESIFKLMNDYSRHHLNSLSLVSKQFLSITNSLRFSLTLKNSTHPFLPRLLKRFTNLTSLDLSHYGYELDELLRKIYNFPLKLSSLKLPEGRAFPANGLRTFSQTIKTLTSLTCCSHVFGDNNDLSLVADCFPLLKKLNLGHPQFNNHTNFINGFHSLLSNCQYIQYLDLNHTYFLNDQHVAEFSLFLAALVSINLNGCWRLTESALFSLVTNCPSLSDIKMECTTIGKESIEHDNSLTDFEVSPQLKSLSLADCQHLRDENIVLFPFMFPNLEVLDLSYSKDISKEIIRHVLRCCSKIKYLNL</sequence>
<evidence type="ECO:0000313" key="2">
    <source>
        <dbReference type="EMBL" id="AES61018.1"/>
    </source>
</evidence>
<gene>
    <name evidence="4" type="primary">11424442</name>
    <name evidence="2" type="ordered locus">MTR_1g075040</name>
    <name evidence="3" type="ORF">MtrunA17_Chr1g0186871</name>
</gene>
<dbReference type="PaxDb" id="3880-AES61018"/>
<dbReference type="Proteomes" id="UP000265566">
    <property type="component" value="Chromosome 1"/>
</dbReference>
<organism evidence="2 5">
    <name type="scientific">Medicago truncatula</name>
    <name type="common">Barrel medic</name>
    <name type="synonym">Medicago tribuloides</name>
    <dbReference type="NCBI Taxonomy" id="3880"/>
    <lineage>
        <taxon>Eukaryota</taxon>
        <taxon>Viridiplantae</taxon>
        <taxon>Streptophyta</taxon>
        <taxon>Embryophyta</taxon>
        <taxon>Tracheophyta</taxon>
        <taxon>Spermatophyta</taxon>
        <taxon>Magnoliopsida</taxon>
        <taxon>eudicotyledons</taxon>
        <taxon>Gunneridae</taxon>
        <taxon>Pentapetalae</taxon>
        <taxon>rosids</taxon>
        <taxon>fabids</taxon>
        <taxon>Fabales</taxon>
        <taxon>Fabaceae</taxon>
        <taxon>Papilionoideae</taxon>
        <taxon>50 kb inversion clade</taxon>
        <taxon>NPAAA clade</taxon>
        <taxon>Hologalegina</taxon>
        <taxon>IRL clade</taxon>
        <taxon>Trifolieae</taxon>
        <taxon>Medicago</taxon>
    </lineage>
</organism>
<dbReference type="Pfam" id="PF00646">
    <property type="entry name" value="F-box"/>
    <property type="match status" value="1"/>
</dbReference>
<evidence type="ECO:0000313" key="3">
    <source>
        <dbReference type="EMBL" id="RHN80312.1"/>
    </source>
</evidence>
<dbReference type="Gramene" id="rna4219">
    <property type="protein sequence ID" value="RHN80312.1"/>
    <property type="gene ID" value="gene4219"/>
</dbReference>
<dbReference type="PANTHER" id="PTHR13318">
    <property type="entry name" value="PARTNER OF PAIRED, ISOFORM B-RELATED"/>
    <property type="match status" value="1"/>
</dbReference>
<name>G7I3W4_MEDTR</name>
<dbReference type="Proteomes" id="UP000002051">
    <property type="component" value="Unassembled WGS sequence"/>
</dbReference>
<proteinExistence type="predicted"/>
<dbReference type="EnsemblPlants" id="AES61018">
    <property type="protein sequence ID" value="AES61018"/>
    <property type="gene ID" value="MTR_1g075040"/>
</dbReference>
<dbReference type="InterPro" id="IPR001810">
    <property type="entry name" value="F-box_dom"/>
</dbReference>
<dbReference type="EMBL" id="PSQE01000001">
    <property type="protein sequence ID" value="RHN80312.1"/>
    <property type="molecule type" value="Genomic_DNA"/>
</dbReference>